<dbReference type="SUPFAM" id="SSF48403">
    <property type="entry name" value="Ankyrin repeat"/>
    <property type="match status" value="1"/>
</dbReference>
<evidence type="ECO:0000256" key="4">
    <source>
        <dbReference type="SAM" id="SignalP"/>
    </source>
</evidence>
<protein>
    <submittedName>
        <fullName evidence="5">Ankyrin repeat domain-containing protein</fullName>
    </submittedName>
</protein>
<evidence type="ECO:0000256" key="2">
    <source>
        <dbReference type="ARBA" id="ARBA00023043"/>
    </source>
</evidence>
<evidence type="ECO:0000256" key="3">
    <source>
        <dbReference type="PROSITE-ProRule" id="PRU00023"/>
    </source>
</evidence>
<dbReference type="PANTHER" id="PTHR24171">
    <property type="entry name" value="ANKYRIN REPEAT DOMAIN-CONTAINING PROTEIN 39-RELATED"/>
    <property type="match status" value="1"/>
</dbReference>
<organism evidence="5 6">
    <name type="scientific">Sphingosinicella rhizophila</name>
    <dbReference type="NCBI Taxonomy" id="3050082"/>
    <lineage>
        <taxon>Bacteria</taxon>
        <taxon>Pseudomonadati</taxon>
        <taxon>Pseudomonadota</taxon>
        <taxon>Alphaproteobacteria</taxon>
        <taxon>Sphingomonadales</taxon>
        <taxon>Sphingosinicellaceae</taxon>
        <taxon>Sphingosinicella</taxon>
    </lineage>
</organism>
<dbReference type="PROSITE" id="PS50088">
    <property type="entry name" value="ANK_REPEAT"/>
    <property type="match status" value="2"/>
</dbReference>
<sequence length="199" mass="21163">MVKRFFATLGTVLALGLLAIPAAAQQVSDSYAFLKAVRDRDGNKVQSLIGSPGATVINTRERGSGEGGLHILARERDLTWLGFLLSRGAKPDIQNENGDTPLGLAAQLGWVDGAEELLRRRASVDLANNRGETPLILAVHARDLPMVRLLLAKGANPKKSDNVAGYSAIDYARQDARTAAILKLLESPPAPPRAVAGPK</sequence>
<dbReference type="PROSITE" id="PS50297">
    <property type="entry name" value="ANK_REP_REGION"/>
    <property type="match status" value="2"/>
</dbReference>
<name>A0ABU3Q808_9SPHN</name>
<dbReference type="Pfam" id="PF12796">
    <property type="entry name" value="Ank_2"/>
    <property type="match status" value="1"/>
</dbReference>
<feature type="signal peptide" evidence="4">
    <location>
        <begin position="1"/>
        <end position="24"/>
    </location>
</feature>
<evidence type="ECO:0000313" key="5">
    <source>
        <dbReference type="EMBL" id="MDT9599541.1"/>
    </source>
</evidence>
<keyword evidence="4" id="KW-0732">Signal</keyword>
<evidence type="ECO:0000256" key="1">
    <source>
        <dbReference type="ARBA" id="ARBA00022737"/>
    </source>
</evidence>
<feature type="chain" id="PRO_5046865521" evidence="4">
    <location>
        <begin position="25"/>
        <end position="199"/>
    </location>
</feature>
<keyword evidence="6" id="KW-1185">Reference proteome</keyword>
<reference evidence="5 6" key="1">
    <citation type="submission" date="2023-05" db="EMBL/GenBank/DDBJ databases">
        <authorList>
            <person name="Guo Y."/>
        </authorList>
    </citation>
    <scope>NUCLEOTIDE SEQUENCE [LARGE SCALE GENOMIC DNA]</scope>
    <source>
        <strain evidence="5 6">GR2756</strain>
    </source>
</reference>
<feature type="repeat" description="ANK" evidence="3">
    <location>
        <begin position="130"/>
        <end position="162"/>
    </location>
</feature>
<dbReference type="PANTHER" id="PTHR24171:SF8">
    <property type="entry name" value="BRCA1-ASSOCIATED RING DOMAIN PROTEIN 1"/>
    <property type="match status" value="1"/>
</dbReference>
<dbReference type="Proteomes" id="UP001259572">
    <property type="component" value="Unassembled WGS sequence"/>
</dbReference>
<comment type="caution">
    <text evidence="5">The sequence shown here is derived from an EMBL/GenBank/DDBJ whole genome shotgun (WGS) entry which is preliminary data.</text>
</comment>
<dbReference type="InterPro" id="IPR036770">
    <property type="entry name" value="Ankyrin_rpt-contain_sf"/>
</dbReference>
<dbReference type="RefSeq" id="WP_315726561.1">
    <property type="nucleotide sequence ID" value="NZ_JAVUPU010000005.1"/>
</dbReference>
<dbReference type="Gene3D" id="1.25.40.20">
    <property type="entry name" value="Ankyrin repeat-containing domain"/>
    <property type="match status" value="1"/>
</dbReference>
<keyword evidence="2 3" id="KW-0040">ANK repeat</keyword>
<dbReference type="InterPro" id="IPR002110">
    <property type="entry name" value="Ankyrin_rpt"/>
</dbReference>
<accession>A0ABU3Q808</accession>
<keyword evidence="1" id="KW-0677">Repeat</keyword>
<feature type="repeat" description="ANK" evidence="3">
    <location>
        <begin position="97"/>
        <end position="129"/>
    </location>
</feature>
<evidence type="ECO:0000313" key="6">
    <source>
        <dbReference type="Proteomes" id="UP001259572"/>
    </source>
</evidence>
<dbReference type="EMBL" id="JAVUPU010000005">
    <property type="protein sequence ID" value="MDT9599541.1"/>
    <property type="molecule type" value="Genomic_DNA"/>
</dbReference>
<proteinExistence type="predicted"/>
<dbReference type="SMART" id="SM00248">
    <property type="entry name" value="ANK"/>
    <property type="match status" value="3"/>
</dbReference>
<gene>
    <name evidence="5" type="ORF">RQX22_11330</name>
</gene>